<evidence type="ECO:0000256" key="3">
    <source>
        <dbReference type="ARBA" id="ARBA00018879"/>
    </source>
</evidence>
<dbReference type="PRINTS" id="PR00118">
    <property type="entry name" value="BLACTAMASEA"/>
</dbReference>
<accession>A0A1A3P808</accession>
<evidence type="ECO:0000256" key="4">
    <source>
        <dbReference type="ARBA" id="ARBA00022801"/>
    </source>
</evidence>
<evidence type="ECO:0000256" key="2">
    <source>
        <dbReference type="ARBA" id="ARBA00012865"/>
    </source>
</evidence>
<keyword evidence="4 6" id="KW-0378">Hydrolase</keyword>
<keyword evidence="5 6" id="KW-0046">Antibiotic resistance</keyword>
<comment type="catalytic activity">
    <reaction evidence="6">
        <text>a beta-lactam + H2O = a substituted beta-amino acid</text>
        <dbReference type="Rhea" id="RHEA:20401"/>
        <dbReference type="ChEBI" id="CHEBI:15377"/>
        <dbReference type="ChEBI" id="CHEBI:35627"/>
        <dbReference type="ChEBI" id="CHEBI:140347"/>
        <dbReference type="EC" id="3.5.2.6"/>
    </reaction>
</comment>
<dbReference type="InterPro" id="IPR000871">
    <property type="entry name" value="Beta-lactam_class-A"/>
</dbReference>
<protein>
    <recommendedName>
        <fullName evidence="3 6">Beta-lactamase</fullName>
        <ecNumber evidence="2 6">3.5.2.6</ecNumber>
    </recommendedName>
</protein>
<dbReference type="EMBL" id="LZLS01000068">
    <property type="protein sequence ID" value="OBK28732.1"/>
    <property type="molecule type" value="Genomic_DNA"/>
</dbReference>
<organism evidence="9 10">
    <name type="scientific">Mycobacterium asiaticum</name>
    <dbReference type="NCBI Taxonomy" id="1790"/>
    <lineage>
        <taxon>Bacteria</taxon>
        <taxon>Bacillati</taxon>
        <taxon>Actinomycetota</taxon>
        <taxon>Actinomycetes</taxon>
        <taxon>Mycobacteriales</taxon>
        <taxon>Mycobacteriaceae</taxon>
        <taxon>Mycobacterium</taxon>
    </lineage>
</organism>
<dbReference type="GO" id="GO:0046677">
    <property type="term" value="P:response to antibiotic"/>
    <property type="evidence" value="ECO:0007669"/>
    <property type="project" value="UniProtKB-UniRule"/>
</dbReference>
<dbReference type="EC" id="3.5.2.6" evidence="2 6"/>
<feature type="region of interest" description="Disordered" evidence="7">
    <location>
        <begin position="146"/>
        <end position="166"/>
    </location>
</feature>
<evidence type="ECO:0000256" key="5">
    <source>
        <dbReference type="ARBA" id="ARBA00023251"/>
    </source>
</evidence>
<dbReference type="Proteomes" id="UP000093928">
    <property type="component" value="Unassembled WGS sequence"/>
</dbReference>
<dbReference type="Pfam" id="PF13354">
    <property type="entry name" value="Beta-lactamase2"/>
    <property type="match status" value="1"/>
</dbReference>
<dbReference type="PANTHER" id="PTHR35333">
    <property type="entry name" value="BETA-LACTAMASE"/>
    <property type="match status" value="1"/>
</dbReference>
<reference evidence="9 10" key="1">
    <citation type="submission" date="2016-06" db="EMBL/GenBank/DDBJ databases">
        <authorList>
            <person name="Kjaerup R.B."/>
            <person name="Dalgaard T.S."/>
            <person name="Juul-Madsen H.R."/>
        </authorList>
    </citation>
    <scope>NUCLEOTIDE SEQUENCE [LARGE SCALE GENOMIC DNA]</scope>
    <source>
        <strain evidence="9 10">1165133.8</strain>
    </source>
</reference>
<dbReference type="NCBIfam" id="NF033103">
    <property type="entry name" value="bla_class_A"/>
    <property type="match status" value="1"/>
</dbReference>
<name>A0A1A3P808_MYCAS</name>
<comment type="similarity">
    <text evidence="1 6">Belongs to the class-A beta-lactamase family.</text>
</comment>
<proteinExistence type="inferred from homology"/>
<dbReference type="OrthoDB" id="9784149at2"/>
<dbReference type="InterPro" id="IPR012338">
    <property type="entry name" value="Beta-lactam/transpept-like"/>
</dbReference>
<dbReference type="Gene3D" id="3.40.710.10">
    <property type="entry name" value="DD-peptidase/beta-lactamase superfamily"/>
    <property type="match status" value="1"/>
</dbReference>
<evidence type="ECO:0000256" key="7">
    <source>
        <dbReference type="SAM" id="MobiDB-lite"/>
    </source>
</evidence>
<dbReference type="PANTHER" id="PTHR35333:SF3">
    <property type="entry name" value="BETA-LACTAMASE-TYPE TRANSPEPTIDASE FOLD CONTAINING PROTEIN"/>
    <property type="match status" value="1"/>
</dbReference>
<evidence type="ECO:0000313" key="10">
    <source>
        <dbReference type="Proteomes" id="UP000093928"/>
    </source>
</evidence>
<evidence type="ECO:0000259" key="8">
    <source>
        <dbReference type="Pfam" id="PF13354"/>
    </source>
</evidence>
<comment type="caution">
    <text evidence="9">The sequence shown here is derived from an EMBL/GenBank/DDBJ whole genome shotgun (WGS) entry which is preliminary data.</text>
</comment>
<evidence type="ECO:0000313" key="9">
    <source>
        <dbReference type="EMBL" id="OBK28732.1"/>
    </source>
</evidence>
<dbReference type="PROSITE" id="PS00146">
    <property type="entry name" value="BETA_LACTAMASE_A"/>
    <property type="match status" value="1"/>
</dbReference>
<dbReference type="SUPFAM" id="SSF56601">
    <property type="entry name" value="beta-lactamase/transpeptidase-like"/>
    <property type="match status" value="1"/>
</dbReference>
<evidence type="ECO:0000256" key="1">
    <source>
        <dbReference type="ARBA" id="ARBA00009009"/>
    </source>
</evidence>
<feature type="compositionally biased region" description="Basic and acidic residues" evidence="7">
    <location>
        <begin position="153"/>
        <end position="166"/>
    </location>
</feature>
<dbReference type="InterPro" id="IPR023650">
    <property type="entry name" value="Beta-lactam_class-A_AS"/>
</dbReference>
<dbReference type="GO" id="GO:0030655">
    <property type="term" value="P:beta-lactam antibiotic catabolic process"/>
    <property type="evidence" value="ECO:0007669"/>
    <property type="project" value="InterPro"/>
</dbReference>
<dbReference type="AlphaFoldDB" id="A0A1A3P808"/>
<evidence type="ECO:0000256" key="6">
    <source>
        <dbReference type="RuleBase" id="RU361140"/>
    </source>
</evidence>
<sequence length="277" mass="29575">MLLPLAGCAPVSAAPDLNSQFDQLERRYGGRVGVYVPANATTGAIAYRADERFAFCSTFKAPLVAAVLHQFPLAQLDKTITYTKSDINSTSPVTEQHVETGMTVGQLCDAAIRYSDGTAANLLLDQIGGPSGFTAYLRSLGDNTSRLDQAEPELNRDPPNDERDTTSPHAIALVFQQLVLGDALPADKRAMLTDWMARNTTGGNRIRAAFATDWKVIDKTGSGDYGRANDVAVVWSPGDVPHVIAIYTDLVAGGYDAEPNEAFVADAARIVASALRG</sequence>
<dbReference type="GO" id="GO:0008800">
    <property type="term" value="F:beta-lactamase activity"/>
    <property type="evidence" value="ECO:0007669"/>
    <property type="project" value="UniProtKB-UniRule"/>
</dbReference>
<gene>
    <name evidence="9" type="ORF">A5634_01260</name>
</gene>
<dbReference type="RefSeq" id="WP_065143443.1">
    <property type="nucleotide sequence ID" value="NZ_LZLS01000068.1"/>
</dbReference>
<feature type="domain" description="Beta-lactamase class A catalytic" evidence="8">
    <location>
        <begin position="38"/>
        <end position="248"/>
    </location>
</feature>
<dbReference type="InterPro" id="IPR045155">
    <property type="entry name" value="Beta-lactam_cat"/>
</dbReference>